<accession>C6T3N2</accession>
<proteinExistence type="evidence at transcript level"/>
<dbReference type="EMBL" id="BT092043">
    <property type="protein sequence ID" value="ACU16270.1"/>
    <property type="molecule type" value="mRNA"/>
</dbReference>
<reference evidence="1" key="1">
    <citation type="submission" date="2009-08" db="EMBL/GenBank/DDBJ databases">
        <authorList>
            <person name="Cheung F."/>
            <person name="Xiao Y."/>
            <person name="Chan A."/>
            <person name="Moskal W."/>
            <person name="Town C.D."/>
        </authorList>
    </citation>
    <scope>NUCLEOTIDE SEQUENCE</scope>
</reference>
<dbReference type="PANTHER" id="PTHR46285">
    <property type="entry name" value="PROTEINASE INHIBITOR I4, SERPIN (DUF716)-RELATED"/>
    <property type="match status" value="1"/>
</dbReference>
<dbReference type="AlphaFoldDB" id="C6T3N2"/>
<name>C6T3N2_SOYBN</name>
<protein>
    <submittedName>
        <fullName evidence="1">Uncharacterized protein</fullName>
    </submittedName>
</protein>
<dbReference type="PANTHER" id="PTHR46285:SF3">
    <property type="entry name" value="PROTEINASE INHIBITOR I4, SERPIN (DUF716)"/>
    <property type="match status" value="1"/>
</dbReference>
<sequence>MRTLVGHVAPGLDFRLIGLWRFFNHIKLHALNPTFYTAPPWFPTSKDKYLKLFLIMAALINSLHLHGTLHWPRPPLDL</sequence>
<organism evidence="1">
    <name type="scientific">Glycine max</name>
    <name type="common">Soybean</name>
    <name type="synonym">Glycine hispida</name>
    <dbReference type="NCBI Taxonomy" id="3847"/>
    <lineage>
        <taxon>Eukaryota</taxon>
        <taxon>Viridiplantae</taxon>
        <taxon>Streptophyta</taxon>
        <taxon>Embryophyta</taxon>
        <taxon>Tracheophyta</taxon>
        <taxon>Spermatophyta</taxon>
        <taxon>Magnoliopsida</taxon>
        <taxon>eudicotyledons</taxon>
        <taxon>Gunneridae</taxon>
        <taxon>Pentapetalae</taxon>
        <taxon>rosids</taxon>
        <taxon>fabids</taxon>
        <taxon>Fabales</taxon>
        <taxon>Fabaceae</taxon>
        <taxon>Papilionoideae</taxon>
        <taxon>50 kb inversion clade</taxon>
        <taxon>NPAAA clade</taxon>
        <taxon>indigoferoid/millettioid clade</taxon>
        <taxon>Phaseoleae</taxon>
        <taxon>Glycine</taxon>
        <taxon>Glycine subgen. Soja</taxon>
    </lineage>
</organism>
<evidence type="ECO:0000313" key="1">
    <source>
        <dbReference type="EMBL" id="ACU16270.1"/>
    </source>
</evidence>
<dbReference type="ExpressionAtlas" id="C6T3N2">
    <property type="expression patterns" value="baseline and differential"/>
</dbReference>